<dbReference type="Gene3D" id="3.40.30.120">
    <property type="match status" value="1"/>
</dbReference>
<reference evidence="6" key="1">
    <citation type="submission" date="2019-01" db="EMBL/GenBank/DDBJ databases">
        <title>Cytophagaceae bacterium strain CAR-16.</title>
        <authorList>
            <person name="Chen W.-M."/>
        </authorList>
    </citation>
    <scope>NUCLEOTIDE SEQUENCE [LARGE SCALE GENOMIC DNA]</scope>
    <source>
        <strain evidence="6">CHR27</strain>
    </source>
</reference>
<dbReference type="EMBL" id="SBKP01000035">
    <property type="protein sequence ID" value="RXR23091.1"/>
    <property type="molecule type" value="Genomic_DNA"/>
</dbReference>
<dbReference type="Pfam" id="PF21274">
    <property type="entry name" value="Rng_hyd_C"/>
    <property type="match status" value="1"/>
</dbReference>
<evidence type="ECO:0000256" key="1">
    <source>
        <dbReference type="ARBA" id="ARBA00001974"/>
    </source>
</evidence>
<dbReference type="PANTHER" id="PTHR43004:SF19">
    <property type="entry name" value="BINDING MONOOXYGENASE, PUTATIVE (JCVI)-RELATED"/>
    <property type="match status" value="1"/>
</dbReference>
<evidence type="ECO:0000256" key="3">
    <source>
        <dbReference type="ARBA" id="ARBA00022827"/>
    </source>
</evidence>
<comment type="cofactor">
    <cofactor evidence="1">
        <name>FAD</name>
        <dbReference type="ChEBI" id="CHEBI:57692"/>
    </cofactor>
</comment>
<dbReference type="AlphaFoldDB" id="A0A4V1N2S1"/>
<name>A0A4V1N2S1_9SPHN</name>
<dbReference type="Pfam" id="PF01494">
    <property type="entry name" value="FAD_binding_3"/>
    <property type="match status" value="1"/>
</dbReference>
<dbReference type="InterPro" id="IPR002938">
    <property type="entry name" value="FAD-bd"/>
</dbReference>
<keyword evidence="6" id="KW-1185">Reference proteome</keyword>
<dbReference type="InterPro" id="IPR050641">
    <property type="entry name" value="RIFMO-like"/>
</dbReference>
<evidence type="ECO:0000313" key="6">
    <source>
        <dbReference type="Proteomes" id="UP000290958"/>
    </source>
</evidence>
<proteinExistence type="predicted"/>
<protein>
    <submittedName>
        <fullName evidence="5">Monooxygenase</fullName>
    </submittedName>
</protein>
<dbReference type="Gene3D" id="3.50.50.60">
    <property type="entry name" value="FAD/NAD(P)-binding domain"/>
    <property type="match status" value="1"/>
</dbReference>
<dbReference type="SUPFAM" id="SSF51905">
    <property type="entry name" value="FAD/NAD(P)-binding domain"/>
    <property type="match status" value="1"/>
</dbReference>
<feature type="non-terminal residue" evidence="5">
    <location>
        <position position="1"/>
    </location>
</feature>
<keyword evidence="3" id="KW-0274">FAD</keyword>
<organism evidence="5 6">
    <name type="scientific">Sphingobium fluviale</name>
    <dbReference type="NCBI Taxonomy" id="2506423"/>
    <lineage>
        <taxon>Bacteria</taxon>
        <taxon>Pseudomonadati</taxon>
        <taxon>Pseudomonadota</taxon>
        <taxon>Alphaproteobacteria</taxon>
        <taxon>Sphingomonadales</taxon>
        <taxon>Sphingomonadaceae</taxon>
        <taxon>Sphingobium</taxon>
    </lineage>
</organism>
<dbReference type="RefSeq" id="WP_129405337.1">
    <property type="nucleotide sequence ID" value="NZ_SBKP01000035.1"/>
</dbReference>
<dbReference type="PRINTS" id="PR00420">
    <property type="entry name" value="RNGMNOXGNASE"/>
</dbReference>
<dbReference type="GO" id="GO:0016709">
    <property type="term" value="F:oxidoreductase activity, acting on paired donors, with incorporation or reduction of molecular oxygen, NAD(P)H as one donor, and incorporation of one atom of oxygen"/>
    <property type="evidence" value="ECO:0007669"/>
    <property type="project" value="UniProtKB-ARBA"/>
</dbReference>
<accession>A0A4V1N2S1</accession>
<evidence type="ECO:0000259" key="4">
    <source>
        <dbReference type="Pfam" id="PF01494"/>
    </source>
</evidence>
<keyword evidence="2" id="KW-0285">Flavoprotein</keyword>
<evidence type="ECO:0000313" key="5">
    <source>
        <dbReference type="EMBL" id="RXR23091.1"/>
    </source>
</evidence>
<dbReference type="Gene3D" id="3.30.9.10">
    <property type="entry name" value="D-Amino Acid Oxidase, subunit A, domain 2"/>
    <property type="match status" value="1"/>
</dbReference>
<comment type="caution">
    <text evidence="5">The sequence shown here is derived from an EMBL/GenBank/DDBJ whole genome shotgun (WGS) entry which is preliminary data.</text>
</comment>
<dbReference type="Proteomes" id="UP000290958">
    <property type="component" value="Unassembled WGS sequence"/>
</dbReference>
<sequence length="423" mass="47305">ASPPASSWSSKSAGINGSLRRDIVGLLLPHYTRPHTEILTVPQSGTKTVPSQYFIIADGAQSEFRRKLNLRMEGETLFYNQAWYFRAPDLAKLFARTQLSSMTFFLNEDCYGDILIPQTAEGHWLYHVTPMPEGVEADDWPTFRNMLYRSIGEEFEVFEPQGRYFGSQVRLAASFNFGRALLIGDAAHLTSPFGGFGMNMGIGDAVDAGWKIAAILQGWGGPRLLETYTLERRDVCKYIIEGAAHNNKVSGKALVRPYMEEDSERGEKAREEVREFIIREKTQQSRSFGAQFGYRYTSSPIVVGDGTELPPLQYGEYTPSSVAGCRAPHLWLSEGNSIYDHFGPDFCLLKLDPAVDTTALEAAAAEVGIPLKVFLLDSDEARSLYERKLVLIRPDQHVAWRGNAEPDDCRWLVDVVRGAASFH</sequence>
<dbReference type="PANTHER" id="PTHR43004">
    <property type="entry name" value="TRK SYSTEM POTASSIUM UPTAKE PROTEIN"/>
    <property type="match status" value="1"/>
</dbReference>
<dbReference type="OrthoDB" id="9791689at2"/>
<evidence type="ECO:0000256" key="2">
    <source>
        <dbReference type="ARBA" id="ARBA00022630"/>
    </source>
</evidence>
<dbReference type="GO" id="GO:0071949">
    <property type="term" value="F:FAD binding"/>
    <property type="evidence" value="ECO:0007669"/>
    <property type="project" value="InterPro"/>
</dbReference>
<feature type="domain" description="FAD-binding" evidence="4">
    <location>
        <begin position="39"/>
        <end position="241"/>
    </location>
</feature>
<keyword evidence="5" id="KW-0560">Oxidoreductase</keyword>
<keyword evidence="5" id="KW-0503">Monooxygenase</keyword>
<gene>
    <name evidence="5" type="ORF">EQG66_15140</name>
</gene>
<dbReference type="InterPro" id="IPR036188">
    <property type="entry name" value="FAD/NAD-bd_sf"/>
</dbReference>